<dbReference type="SUPFAM" id="SSF52047">
    <property type="entry name" value="RNI-like"/>
    <property type="match status" value="1"/>
</dbReference>
<comment type="caution">
    <text evidence="1">The sequence shown here is derived from an EMBL/GenBank/DDBJ whole genome shotgun (WGS) entry which is preliminary data.</text>
</comment>
<dbReference type="OrthoDB" id="2950051at2759"/>
<organism evidence="1 2">
    <name type="scientific">Tricholomella constricta</name>
    <dbReference type="NCBI Taxonomy" id="117010"/>
    <lineage>
        <taxon>Eukaryota</taxon>
        <taxon>Fungi</taxon>
        <taxon>Dikarya</taxon>
        <taxon>Basidiomycota</taxon>
        <taxon>Agaricomycotina</taxon>
        <taxon>Agaricomycetes</taxon>
        <taxon>Agaricomycetidae</taxon>
        <taxon>Agaricales</taxon>
        <taxon>Tricholomatineae</taxon>
        <taxon>Lyophyllaceae</taxon>
        <taxon>Tricholomella</taxon>
    </lineage>
</organism>
<keyword evidence="2" id="KW-1185">Reference proteome</keyword>
<protein>
    <recommendedName>
        <fullName evidence="3">F-box domain-containing protein</fullName>
    </recommendedName>
</protein>
<dbReference type="Gene3D" id="3.80.10.10">
    <property type="entry name" value="Ribonuclease Inhibitor"/>
    <property type="match status" value="1"/>
</dbReference>
<dbReference type="Proteomes" id="UP000565441">
    <property type="component" value="Unassembled WGS sequence"/>
</dbReference>
<accession>A0A8H5LRY3</accession>
<dbReference type="EMBL" id="JAACJP010000068">
    <property type="protein sequence ID" value="KAF5367283.1"/>
    <property type="molecule type" value="Genomic_DNA"/>
</dbReference>
<reference evidence="1 2" key="1">
    <citation type="journal article" date="2020" name="ISME J.">
        <title>Uncovering the hidden diversity of litter-decomposition mechanisms in mushroom-forming fungi.</title>
        <authorList>
            <person name="Floudas D."/>
            <person name="Bentzer J."/>
            <person name="Ahren D."/>
            <person name="Johansson T."/>
            <person name="Persson P."/>
            <person name="Tunlid A."/>
        </authorList>
    </citation>
    <scope>NUCLEOTIDE SEQUENCE [LARGE SCALE GENOMIC DNA]</scope>
    <source>
        <strain evidence="1 2">CBS 661.87</strain>
    </source>
</reference>
<dbReference type="InterPro" id="IPR032675">
    <property type="entry name" value="LRR_dom_sf"/>
</dbReference>
<evidence type="ECO:0000313" key="1">
    <source>
        <dbReference type="EMBL" id="KAF5367283.1"/>
    </source>
</evidence>
<gene>
    <name evidence="1" type="ORF">D9615_010466</name>
</gene>
<dbReference type="AlphaFoldDB" id="A0A8H5LRY3"/>
<evidence type="ECO:0008006" key="3">
    <source>
        <dbReference type="Google" id="ProtNLM"/>
    </source>
</evidence>
<evidence type="ECO:0000313" key="2">
    <source>
        <dbReference type="Proteomes" id="UP000565441"/>
    </source>
</evidence>
<sequence>MPVWACLDALVEHAPKLQDLHVQTTLTPACLSTIPRMSNLQCLSLLCKGLRDVRFLHALHVLKHLKKLVISFEDSATFVISSLPKASTAQALPALIELNVSVPPQQISPLLSIFKEHSLRRLEIRTPPKRSILEGPPQPDPIPDPEMWAKALQDIPIRFPYLTHMTVGFQRDRMDMTAPGLFPLFEPLLDLRELENVNLDFPWLFFTDDDFKKIALAWPELCTLRLAGSVGTPIATVTALQSFAIHCPKLHGISLQFDARQLPPTTIEDAPISFSKVKLLDTQDSPVDSALSVARHIDRIFPSIKTIQSSRQGELWGEVGDLIRVLKAVRMDQKARDHALMKRVRSTRRAGPLD</sequence>
<name>A0A8H5LRY3_9AGAR</name>
<proteinExistence type="predicted"/>